<proteinExistence type="predicted"/>
<keyword evidence="3" id="KW-1185">Reference proteome</keyword>
<dbReference type="Proteomes" id="UP000785679">
    <property type="component" value="Unassembled WGS sequence"/>
</dbReference>
<dbReference type="EMBL" id="RRYP01016619">
    <property type="protein sequence ID" value="TNV74806.1"/>
    <property type="molecule type" value="Genomic_DNA"/>
</dbReference>
<evidence type="ECO:0000259" key="1">
    <source>
        <dbReference type="PROSITE" id="PS51154"/>
    </source>
</evidence>
<dbReference type="PANTHER" id="PTHR11106">
    <property type="entry name" value="GANGLIOSIDE INDUCED DIFFERENTIATION ASSOCIATED PROTEIN 2-RELATED"/>
    <property type="match status" value="1"/>
</dbReference>
<dbReference type="SMART" id="SM00506">
    <property type="entry name" value="A1pp"/>
    <property type="match status" value="1"/>
</dbReference>
<dbReference type="SUPFAM" id="SSF52949">
    <property type="entry name" value="Macro domain-like"/>
    <property type="match status" value="1"/>
</dbReference>
<dbReference type="AlphaFoldDB" id="A0A8J8NGP4"/>
<accession>A0A8J8NGP4</accession>
<dbReference type="Pfam" id="PF01661">
    <property type="entry name" value="Macro"/>
    <property type="match status" value="1"/>
</dbReference>
<feature type="domain" description="Macro" evidence="1">
    <location>
        <begin position="7"/>
        <end position="195"/>
    </location>
</feature>
<protein>
    <recommendedName>
        <fullName evidence="1">Macro domain-containing protein</fullName>
    </recommendedName>
</protein>
<name>A0A8J8NGP4_HALGN</name>
<sequence>MQQYNQNLKANEYQFTKLKVSIESDNLINLKNIDAIVSSSDVYLTNDGGISKAILKACGLELNRLCQEYLIQKNVQRLEIGDCAVTNSCQLQKNNIKYIFHAAGPIYDINNVKSCKKQLGMTINNILTRTQELNLKSIGIPAISTGYQEFPIQLCAEVFQEVLQKNNLQNDLHVRLIMIDSLIFKIFCDVFSKPVLCRQESEF</sequence>
<reference evidence="2" key="1">
    <citation type="submission" date="2019-06" db="EMBL/GenBank/DDBJ databases">
        <authorList>
            <person name="Zheng W."/>
        </authorList>
    </citation>
    <scope>NUCLEOTIDE SEQUENCE</scope>
    <source>
        <strain evidence="2">QDHG01</strain>
    </source>
</reference>
<dbReference type="InterPro" id="IPR043472">
    <property type="entry name" value="Macro_dom-like"/>
</dbReference>
<evidence type="ECO:0000313" key="3">
    <source>
        <dbReference type="Proteomes" id="UP000785679"/>
    </source>
</evidence>
<evidence type="ECO:0000313" key="2">
    <source>
        <dbReference type="EMBL" id="TNV74806.1"/>
    </source>
</evidence>
<dbReference type="InterPro" id="IPR002589">
    <property type="entry name" value="Macro_dom"/>
</dbReference>
<dbReference type="PROSITE" id="PS51154">
    <property type="entry name" value="MACRO"/>
    <property type="match status" value="1"/>
</dbReference>
<gene>
    <name evidence="2" type="ORF">FGO68_gene13372</name>
</gene>
<organism evidence="2 3">
    <name type="scientific">Halteria grandinella</name>
    <dbReference type="NCBI Taxonomy" id="5974"/>
    <lineage>
        <taxon>Eukaryota</taxon>
        <taxon>Sar</taxon>
        <taxon>Alveolata</taxon>
        <taxon>Ciliophora</taxon>
        <taxon>Intramacronucleata</taxon>
        <taxon>Spirotrichea</taxon>
        <taxon>Stichotrichia</taxon>
        <taxon>Sporadotrichida</taxon>
        <taxon>Halteriidae</taxon>
        <taxon>Halteria</taxon>
    </lineage>
</organism>
<comment type="caution">
    <text evidence="2">The sequence shown here is derived from an EMBL/GenBank/DDBJ whole genome shotgun (WGS) entry which is preliminary data.</text>
</comment>
<dbReference type="PANTHER" id="PTHR11106:SF111">
    <property type="entry name" value="MACRO DOMAIN-CONTAINING PROTEIN"/>
    <property type="match status" value="1"/>
</dbReference>
<dbReference type="OrthoDB" id="6133115at2759"/>
<dbReference type="Gene3D" id="3.40.220.10">
    <property type="entry name" value="Leucine Aminopeptidase, subunit E, domain 1"/>
    <property type="match status" value="1"/>
</dbReference>